<dbReference type="InterPro" id="IPR023214">
    <property type="entry name" value="HAD_sf"/>
</dbReference>
<proteinExistence type="predicted"/>
<evidence type="ECO:0000313" key="2">
    <source>
        <dbReference type="EMBL" id="JAG36893.1"/>
    </source>
</evidence>
<dbReference type="Pfam" id="PF03031">
    <property type="entry name" value="NIF"/>
    <property type="match status" value="1"/>
</dbReference>
<dbReference type="InterPro" id="IPR004274">
    <property type="entry name" value="FCP1_dom"/>
</dbReference>
<dbReference type="InterPro" id="IPR036412">
    <property type="entry name" value="HAD-like_sf"/>
</dbReference>
<dbReference type="EMBL" id="GBHO01006711">
    <property type="protein sequence ID" value="JAG36893.1"/>
    <property type="molecule type" value="Transcribed_RNA"/>
</dbReference>
<evidence type="ECO:0000259" key="1">
    <source>
        <dbReference type="Pfam" id="PF03031"/>
    </source>
</evidence>
<protein>
    <submittedName>
        <fullName evidence="2">Putative phosphatase PSR2</fullName>
    </submittedName>
</protein>
<dbReference type="SUPFAM" id="SSF56784">
    <property type="entry name" value="HAD-like"/>
    <property type="match status" value="1"/>
</dbReference>
<reference evidence="2" key="1">
    <citation type="journal article" date="2014" name="PLoS ONE">
        <title>Transcriptome-Based Identification of ABC Transporters in the Western Tarnished Plant Bug Lygus hesperus.</title>
        <authorList>
            <person name="Hull J.J."/>
            <person name="Chaney K."/>
            <person name="Geib S.M."/>
            <person name="Fabrick J.A."/>
            <person name="Brent C.S."/>
            <person name="Walsh D."/>
            <person name="Lavine L.C."/>
        </authorList>
    </citation>
    <scope>NUCLEOTIDE SEQUENCE</scope>
</reference>
<organism evidence="2">
    <name type="scientific">Lygus hesperus</name>
    <name type="common">Western plant bug</name>
    <dbReference type="NCBI Taxonomy" id="30085"/>
    <lineage>
        <taxon>Eukaryota</taxon>
        <taxon>Metazoa</taxon>
        <taxon>Ecdysozoa</taxon>
        <taxon>Arthropoda</taxon>
        <taxon>Hexapoda</taxon>
        <taxon>Insecta</taxon>
        <taxon>Pterygota</taxon>
        <taxon>Neoptera</taxon>
        <taxon>Paraneoptera</taxon>
        <taxon>Hemiptera</taxon>
        <taxon>Heteroptera</taxon>
        <taxon>Panheteroptera</taxon>
        <taxon>Cimicomorpha</taxon>
        <taxon>Miridae</taxon>
        <taxon>Mirini</taxon>
        <taxon>Lygus</taxon>
    </lineage>
</organism>
<accession>A0A0A9Z0L9</accession>
<sequence>MDKSKSTSHANFYALSRTQTIQKYAYMKYLPMLGRPMKRTLMVDDNVRSFPLNPRHGIKIDSFEPDDHLMQYFARKFHDSGVRKPINTIHAEMLGDGLDEIKSELNRLASDSALLDILPMLRAVAALGPNDDVSRELDH</sequence>
<feature type="domain" description="FCP1 homology" evidence="1">
    <location>
        <begin position="13"/>
        <end position="69"/>
    </location>
</feature>
<reference evidence="2" key="2">
    <citation type="submission" date="2014-07" db="EMBL/GenBank/DDBJ databases">
        <authorList>
            <person name="Hull J."/>
        </authorList>
    </citation>
    <scope>NUCLEOTIDE SEQUENCE</scope>
</reference>
<name>A0A0A9Z0L9_LYGHE</name>
<gene>
    <name evidence="2" type="primary">PSR2_1</name>
    <name evidence="2" type="ORF">CM83_6860</name>
</gene>
<dbReference type="Gene3D" id="3.40.50.1000">
    <property type="entry name" value="HAD superfamily/HAD-like"/>
    <property type="match status" value="1"/>
</dbReference>
<dbReference type="AlphaFoldDB" id="A0A0A9Z0L9"/>